<sequence>MPVSSHQPSVKHITAPSSERYPGLLHDLGCTLPPAITHTADILARVREHLSNLLSSSGSERLDIAPRRTPPRSTSRIRVSAPGDHRFLTDLSEVVNLGFSHHRERSCLGPSMTVFAMFPSPNSTFSGRDPMNTSLAESSRTYTSLVILMQNFGNGRLLFYFLRRLLPLEIRWGARLHSGYGTNPLSPTLSPGFKWGRVGLVCRRCTPPVKGISQELTHFAKRKLIQNGVVFYSNPQIQHYPWSASPMVPNHRIHRFLKQQAFQATKFRLAAPVAGH</sequence>
<organism evidence="1 2">
    <name type="scientific">Peronospora belbahrii</name>
    <dbReference type="NCBI Taxonomy" id="622444"/>
    <lineage>
        <taxon>Eukaryota</taxon>
        <taxon>Sar</taxon>
        <taxon>Stramenopiles</taxon>
        <taxon>Oomycota</taxon>
        <taxon>Peronosporomycetes</taxon>
        <taxon>Peronosporales</taxon>
        <taxon>Peronosporaceae</taxon>
        <taxon>Peronospora</taxon>
    </lineage>
</organism>
<proteinExistence type="predicted"/>
<reference evidence="1" key="1">
    <citation type="submission" date="2021-11" db="EMBL/GenBank/DDBJ databases">
        <authorList>
            <person name="Islam A."/>
            <person name="Islam S."/>
            <person name="Flora M.S."/>
            <person name="Rahman M."/>
            <person name="Ziaur R.M."/>
            <person name="Epstein J.H."/>
            <person name="Hassan M."/>
            <person name="Klassen M."/>
            <person name="Woodard K."/>
            <person name="Webb A."/>
            <person name="Webby R.J."/>
            <person name="El Zowalaty M.E."/>
        </authorList>
    </citation>
    <scope>NUCLEOTIDE SEQUENCE</scope>
    <source>
        <strain evidence="1">Pbs3</strain>
    </source>
</reference>
<name>A0AAU9L7U0_9STRA</name>
<accession>A0AAU9L7U0</accession>
<dbReference type="EMBL" id="CAKKTJ010000335">
    <property type="protein sequence ID" value="CAH0482677.1"/>
    <property type="molecule type" value="Genomic_DNA"/>
</dbReference>
<dbReference type="Proteomes" id="UP001160483">
    <property type="component" value="Unassembled WGS sequence"/>
</dbReference>
<gene>
    <name evidence="1" type="ORF">PBS003_LOCUS9260</name>
</gene>
<protein>
    <submittedName>
        <fullName evidence="1">Uncharacterized protein</fullName>
    </submittedName>
</protein>
<evidence type="ECO:0000313" key="1">
    <source>
        <dbReference type="EMBL" id="CAH0482677.1"/>
    </source>
</evidence>
<comment type="caution">
    <text evidence="1">The sequence shown here is derived from an EMBL/GenBank/DDBJ whole genome shotgun (WGS) entry which is preliminary data.</text>
</comment>
<dbReference type="AlphaFoldDB" id="A0AAU9L7U0"/>
<evidence type="ECO:0000313" key="2">
    <source>
        <dbReference type="Proteomes" id="UP001160483"/>
    </source>
</evidence>